<accession>A0A5E4N6D1</accession>
<proteinExistence type="predicted"/>
<dbReference type="EMBL" id="CABPRJ010001757">
    <property type="protein sequence ID" value="VVC39143.1"/>
    <property type="molecule type" value="Genomic_DNA"/>
</dbReference>
<organism evidence="1 2">
    <name type="scientific">Cinara cedri</name>
    <dbReference type="NCBI Taxonomy" id="506608"/>
    <lineage>
        <taxon>Eukaryota</taxon>
        <taxon>Metazoa</taxon>
        <taxon>Ecdysozoa</taxon>
        <taxon>Arthropoda</taxon>
        <taxon>Hexapoda</taxon>
        <taxon>Insecta</taxon>
        <taxon>Pterygota</taxon>
        <taxon>Neoptera</taxon>
        <taxon>Paraneoptera</taxon>
        <taxon>Hemiptera</taxon>
        <taxon>Sternorrhyncha</taxon>
        <taxon>Aphidomorpha</taxon>
        <taxon>Aphidoidea</taxon>
        <taxon>Aphididae</taxon>
        <taxon>Lachninae</taxon>
        <taxon>Cinara</taxon>
    </lineage>
</organism>
<reference evidence="1 2" key="1">
    <citation type="submission" date="2019-08" db="EMBL/GenBank/DDBJ databases">
        <authorList>
            <person name="Alioto T."/>
            <person name="Alioto T."/>
            <person name="Gomez Garrido J."/>
        </authorList>
    </citation>
    <scope>NUCLEOTIDE SEQUENCE [LARGE SCALE GENOMIC DNA]</scope>
</reference>
<dbReference type="AlphaFoldDB" id="A0A5E4N6D1"/>
<protein>
    <submittedName>
        <fullName evidence="1">Uncharacterized protein</fullName>
    </submittedName>
</protein>
<dbReference type="Proteomes" id="UP000325440">
    <property type="component" value="Unassembled WGS sequence"/>
</dbReference>
<evidence type="ECO:0000313" key="1">
    <source>
        <dbReference type="EMBL" id="VVC39143.1"/>
    </source>
</evidence>
<gene>
    <name evidence="1" type="ORF">CINCED_3A005964</name>
</gene>
<name>A0A5E4N6D1_9HEMI</name>
<sequence length="137" mass="16001">MAQLEIKNQQKISYIDKLVEHLYTHDSDPPTLRIEKEDDDLIVEVEWHMLPVGQEEEFNWVKQRYLLSYKVEGLKDLIGSFLDDYTTTNLDAKLSDYTKTDGSNMTDDISNKLMSHHTAQVFDFFSNLETEYNAMNG</sequence>
<keyword evidence="2" id="KW-1185">Reference proteome</keyword>
<evidence type="ECO:0000313" key="2">
    <source>
        <dbReference type="Proteomes" id="UP000325440"/>
    </source>
</evidence>